<keyword evidence="4" id="KW-0862">Zinc</keyword>
<keyword evidence="3" id="KW-0863">Zinc-finger</keyword>
<dbReference type="GO" id="GO:0016082">
    <property type="term" value="P:synaptic vesicle priming"/>
    <property type="evidence" value="ECO:0007669"/>
    <property type="project" value="TreeGrafter"/>
</dbReference>
<dbReference type="GO" id="GO:0098831">
    <property type="term" value="C:presynaptic active zone cytoplasmic component"/>
    <property type="evidence" value="ECO:0007669"/>
    <property type="project" value="TreeGrafter"/>
</dbReference>
<evidence type="ECO:0000313" key="12">
    <source>
        <dbReference type="EnsemblMetazoa" id="KAF7488061.1"/>
    </source>
</evidence>
<dbReference type="InterPro" id="IPR000008">
    <property type="entry name" value="C2_dom"/>
</dbReference>
<dbReference type="PROSITE" id="PS00479">
    <property type="entry name" value="ZF_DAG_PE_1"/>
    <property type="match status" value="1"/>
</dbReference>
<dbReference type="EnsemblMetazoa" id="SSS_7973s_mrna">
    <property type="protein sequence ID" value="KAF7488061.1"/>
    <property type="gene ID" value="SSS_7973"/>
</dbReference>
<dbReference type="SMART" id="SM00239">
    <property type="entry name" value="C2"/>
    <property type="match status" value="2"/>
</dbReference>
<accession>A0A834R3L2</accession>
<dbReference type="PROSITE" id="PS51259">
    <property type="entry name" value="MHD2"/>
    <property type="match status" value="1"/>
</dbReference>
<sequence>MSSRTRSNQSSTSNKIDIKMQLAWNTINLISLEYRYMWDKIDKLELLLYQQQNIISQLLAATIECDENQILFNDESGDLQKIIDSFGINCNLNNQSFHEERLEADQDQQRSKQEQLSRVKELFSEDATNDTIEEDNLDLINGTDQSLVQDILGKDNDHLKANINIDSIPSSDVNIIQDHFNFKADNQKEFLCKEKKNKSDQGSKNQESDHQTRSIQSSEKEIIDSSDFYDHRRLSIFDKSKSLEKYSLISEDQNDCGDSAIIKSELKPKENDERRPTLMKESTIFVESFEQNDPVDHPEDEKSEDPISTIKSETISIDSNQNDQKREVKVSDEQIKVGTISIGKSIESIEVPKEINNNSNIISSIKNSVFQGYQTVLNKSIFRKDSNENSPTKISSSSSSPKQTPSLMITENNIRKSIKSIFGGFKQSPQPIMIAKQTFPNRFQFSLPEIEDPSMINQSFEKQIDSQSQQTTRSNHSDLKQTNEKIEKFINRTKSMQEANTMIDSFLMYNQHQQRNNPMEEHTILEFSPIEEKDKGLRNEDDIVGEKIDLEENAAVMESSPQQEVTKIETVEINEDAEIGGLDRSKIITENFFETKTDENEIVVTSKHLLQTDSIEQAQQKRSVSFDDNEPIKSGLESVDSIDSTDSANQTNRSRKKSRTKWIAAVSGTKQGSVDSTKSLWLSDSNPLFNAIDATPDFNFSRKKSIPLVSELVLKTMAANKRNSGLTSMIPRTIVNEDELKMHVYKKALQALIYPISSTTPHDFHLWTATSPTYCYECEGLLWGIARQGLRCSECGVKCHEKCKDLLNADCLHRAAEKSSKHGSEDKTNNIINVMRERMSEREQRCPEIFELIREIFNVDSKHHAGHLMAAKQSVLDGTSKWSAKIAITVICAQGLIAKDKSGTSDPYVTVQVGKTKKRTRTITQDLNPVWNEKFFFECHNSFERMKVRVWDEDNDFKSKLRQKLTRESDDFLGQTLIDVRTLSGEMDVWYNLEKRTDKSAVSGAVRLHINVEIKGEEKVASYHIQYTCLHENTFLFLSGANNGIIKLPNNKVEDSWRKYFESPAQEIVDEFSMRYGIEPIYQAMTHFHCLSTKYMFPGVPEVMSTLLANINAYYAHIRSQVLYRQAINLLPPISKEKFIKLLDQLHNSLRIDLSMYRNNFPSSSPERLHDLKSTIDLLTSITFFRMKVLELASPPRASVVVKDCAKACIRSTYQFLFDNCYDLYSREFQNDDEKKKLKDDTIVDKGPSLHNLDFWINLLTLIVSVIEEDTNIYSPILNHFPQELNLGHLSIETMWNLFSVDVKYALEEHEQRRFCNSLVYMNFHFKIKWFYNTYGRRVSAMKTSIPEYPIWFEPFVMQWLNENDDSSMEYLRNAFQKDADDEFQQSSAHSLFSNSVVDLFTHLTQSFDVISKLECPDPEVVKRYLKRFAKTIKKVLIGYVDVLKTECPKYVEQEKKMCILMNNIQQLRIQLEKLFETMGGEKLEQDTAESLAELQQKLNSDLDELSETFAKSLENTVRQSVQEMGVSLFQLKNLNDIPAKVNEKNSTEVSALADQILQPLMDLLDRKLSSYAEYCERTVLKRVLKQLWCIVIIRIRKQIVLPPMPERSNLLQTIPNTKIEDVSRLLKNSKLPKLNVIENIQTSKSLLPKHCLILNEALETIKLYFHANGNGLKRSYLEKSVELQSLKHALSLYTQTTDSLIKNFVANQTSQYTADQEDGPLGEVSIQIDLFTHPGTGEHKVTVKVISCNELKWPLNTMFKPFVEISIIGPNLSDKKRKYATKSKHNNWSPAFNEIFYFLISNENDVGDYELQFVVKDYCFAREDQLVGVAVFQLKDIVDQGNCSCWLPLSKRIHLDETGWTILRILSQRNSDEVAKEFVKLKSEARSEVNLTASSKTTTTASMIATNKTK</sequence>
<dbReference type="GO" id="GO:0016081">
    <property type="term" value="P:synaptic vesicle docking"/>
    <property type="evidence" value="ECO:0007669"/>
    <property type="project" value="TreeGrafter"/>
</dbReference>
<dbReference type="EMBL" id="WVUK01000066">
    <property type="protein sequence ID" value="KAF7488061.1"/>
    <property type="molecule type" value="Genomic_DNA"/>
</dbReference>
<dbReference type="GO" id="GO:0017075">
    <property type="term" value="F:syntaxin-1 binding"/>
    <property type="evidence" value="ECO:0007669"/>
    <property type="project" value="TreeGrafter"/>
</dbReference>
<evidence type="ECO:0000256" key="1">
    <source>
        <dbReference type="ARBA" id="ARBA00022723"/>
    </source>
</evidence>
<name>A0A834R3L2_SARSC</name>
<dbReference type="OrthoDB" id="10053234at2759"/>
<dbReference type="GO" id="GO:0099525">
    <property type="term" value="P:presynaptic dense core vesicle exocytosis"/>
    <property type="evidence" value="ECO:0007669"/>
    <property type="project" value="TreeGrafter"/>
</dbReference>
<evidence type="ECO:0000259" key="7">
    <source>
        <dbReference type="PROSITE" id="PS50004"/>
    </source>
</evidence>
<dbReference type="Pfam" id="PF00168">
    <property type="entry name" value="C2"/>
    <property type="match status" value="2"/>
</dbReference>
<dbReference type="PANTHER" id="PTHR10480:SF12">
    <property type="entry name" value="UNC-13, ISOFORM E"/>
    <property type="match status" value="1"/>
</dbReference>
<dbReference type="Proteomes" id="UP000070412">
    <property type="component" value="Unassembled WGS sequence"/>
</dbReference>
<dbReference type="GO" id="GO:0031594">
    <property type="term" value="C:neuromuscular junction"/>
    <property type="evidence" value="ECO:0007669"/>
    <property type="project" value="TreeGrafter"/>
</dbReference>
<keyword evidence="5" id="KW-0106">Calcium</keyword>
<feature type="compositionally biased region" description="Polar residues" evidence="6">
    <location>
        <begin position="641"/>
        <end position="652"/>
    </location>
</feature>
<dbReference type="FunFam" id="2.60.40.150:FF:000014">
    <property type="entry name" value="protein unc-13 homolog B"/>
    <property type="match status" value="1"/>
</dbReference>
<organism evidence="11">
    <name type="scientific">Sarcoptes scabiei</name>
    <name type="common">Itch mite</name>
    <name type="synonym">Acarus scabiei</name>
    <dbReference type="NCBI Taxonomy" id="52283"/>
    <lineage>
        <taxon>Eukaryota</taxon>
        <taxon>Metazoa</taxon>
        <taxon>Ecdysozoa</taxon>
        <taxon>Arthropoda</taxon>
        <taxon>Chelicerata</taxon>
        <taxon>Arachnida</taxon>
        <taxon>Acari</taxon>
        <taxon>Acariformes</taxon>
        <taxon>Sarcoptiformes</taxon>
        <taxon>Astigmata</taxon>
        <taxon>Psoroptidia</taxon>
        <taxon>Sarcoptoidea</taxon>
        <taxon>Sarcoptidae</taxon>
        <taxon>Sarcoptinae</taxon>
        <taxon>Sarcoptes</taxon>
    </lineage>
</organism>
<evidence type="ECO:0000256" key="4">
    <source>
        <dbReference type="ARBA" id="ARBA00022833"/>
    </source>
</evidence>
<dbReference type="InterPro" id="IPR035892">
    <property type="entry name" value="C2_domain_sf"/>
</dbReference>
<evidence type="ECO:0000313" key="13">
    <source>
        <dbReference type="Proteomes" id="UP000070412"/>
    </source>
</evidence>
<proteinExistence type="predicted"/>
<evidence type="ECO:0000256" key="2">
    <source>
        <dbReference type="ARBA" id="ARBA00022737"/>
    </source>
</evidence>
<dbReference type="SUPFAM" id="SSF49562">
    <property type="entry name" value="C2 domain (Calcium/lipid-binding domain, CaLB)"/>
    <property type="match status" value="2"/>
</dbReference>
<feature type="domain" description="C2" evidence="7">
    <location>
        <begin position="864"/>
        <end position="995"/>
    </location>
</feature>
<dbReference type="GO" id="GO:0005543">
    <property type="term" value="F:phospholipid binding"/>
    <property type="evidence" value="ECO:0007669"/>
    <property type="project" value="InterPro"/>
</dbReference>
<dbReference type="Gene3D" id="1.10.357.50">
    <property type="match status" value="1"/>
</dbReference>
<dbReference type="Gene3D" id="2.60.40.150">
    <property type="entry name" value="C2 domain"/>
    <property type="match status" value="2"/>
</dbReference>
<gene>
    <name evidence="11" type="ORF">SSS_7973</name>
</gene>
<dbReference type="FunFam" id="2.60.40.150:FF:000002">
    <property type="entry name" value="Protein unc-13 homolog B"/>
    <property type="match status" value="1"/>
</dbReference>
<dbReference type="SUPFAM" id="SSF57889">
    <property type="entry name" value="Cysteine-rich domain"/>
    <property type="match status" value="1"/>
</dbReference>
<dbReference type="InterPro" id="IPR010439">
    <property type="entry name" value="MUN_dom"/>
</dbReference>
<evidence type="ECO:0000259" key="8">
    <source>
        <dbReference type="PROSITE" id="PS50081"/>
    </source>
</evidence>
<evidence type="ECO:0000259" key="9">
    <source>
        <dbReference type="PROSITE" id="PS51258"/>
    </source>
</evidence>
<dbReference type="InterPro" id="IPR002219">
    <property type="entry name" value="PKC_DAG/PE"/>
</dbReference>
<dbReference type="FunFam" id="1.10.357.50:FF:000001">
    <property type="entry name" value="Protein unc-13 homolog B"/>
    <property type="match status" value="1"/>
</dbReference>
<evidence type="ECO:0000256" key="6">
    <source>
        <dbReference type="SAM" id="MobiDB-lite"/>
    </source>
</evidence>
<dbReference type="Gene3D" id="1.20.58.1100">
    <property type="match status" value="1"/>
</dbReference>
<dbReference type="SMART" id="SM00109">
    <property type="entry name" value="C1"/>
    <property type="match status" value="1"/>
</dbReference>
<dbReference type="PROSITE" id="PS50004">
    <property type="entry name" value="C2"/>
    <property type="match status" value="2"/>
</dbReference>
<reference evidence="11" key="2">
    <citation type="submission" date="2020-01" db="EMBL/GenBank/DDBJ databases">
        <authorList>
            <person name="Korhonen P.K.K."/>
            <person name="Guangxu M.G."/>
            <person name="Wang T.W."/>
            <person name="Stroehlein A.J.S."/>
            <person name="Young N.D."/>
            <person name="Ang C.-S.A."/>
            <person name="Fernando D.W.F."/>
            <person name="Lu H.L."/>
            <person name="Taylor S.T."/>
            <person name="Ehtesham M.E.M."/>
            <person name="Najaraj S.H.N."/>
            <person name="Harsha G.H.G."/>
            <person name="Madugundu A.M."/>
            <person name="Renuse S.R."/>
            <person name="Holt D.H."/>
            <person name="Pandey A.P."/>
            <person name="Papenfuss A.P."/>
            <person name="Gasser R.B.G."/>
            <person name="Fischer K.F."/>
        </authorList>
    </citation>
    <scope>NUCLEOTIDE SEQUENCE</scope>
    <source>
        <strain evidence="11">SSS_KF_BRIS2020</strain>
    </source>
</reference>
<dbReference type="PROSITE" id="PS51258">
    <property type="entry name" value="MHD1"/>
    <property type="match status" value="1"/>
</dbReference>
<dbReference type="GO" id="GO:0035249">
    <property type="term" value="P:synaptic transmission, glutamatergic"/>
    <property type="evidence" value="ECO:0007669"/>
    <property type="project" value="TreeGrafter"/>
</dbReference>
<feature type="region of interest" description="Disordered" evidence="6">
    <location>
        <begin position="462"/>
        <end position="482"/>
    </location>
</feature>
<dbReference type="CDD" id="cd04027">
    <property type="entry name" value="C2B_Munc13"/>
    <property type="match status" value="1"/>
</dbReference>
<dbReference type="GO" id="GO:0019992">
    <property type="term" value="F:diacylglycerol binding"/>
    <property type="evidence" value="ECO:0007669"/>
    <property type="project" value="InterPro"/>
</dbReference>
<feature type="domain" description="C2" evidence="7">
    <location>
        <begin position="1721"/>
        <end position="1848"/>
    </location>
</feature>
<feature type="compositionally biased region" description="Low complexity" evidence="6">
    <location>
        <begin position="390"/>
        <end position="406"/>
    </location>
</feature>
<feature type="compositionally biased region" description="Polar residues" evidence="6">
    <location>
        <begin position="309"/>
        <end position="322"/>
    </location>
</feature>
<dbReference type="GO" id="GO:0043195">
    <property type="term" value="C:terminal bouton"/>
    <property type="evidence" value="ECO:0007669"/>
    <property type="project" value="TreeGrafter"/>
</dbReference>
<dbReference type="InterPro" id="IPR037302">
    <property type="entry name" value="Unc-13_C2B"/>
</dbReference>
<dbReference type="Gene3D" id="3.30.60.20">
    <property type="match status" value="1"/>
</dbReference>
<dbReference type="SMR" id="A0A834R3L2"/>
<evidence type="ECO:0000256" key="5">
    <source>
        <dbReference type="ARBA" id="ARBA00022837"/>
    </source>
</evidence>
<dbReference type="Pfam" id="PF06292">
    <property type="entry name" value="MUN"/>
    <property type="match status" value="1"/>
</dbReference>
<dbReference type="InterPro" id="IPR014770">
    <property type="entry name" value="Munc13_1"/>
</dbReference>
<dbReference type="GO" id="GO:0042734">
    <property type="term" value="C:presynaptic membrane"/>
    <property type="evidence" value="ECO:0007669"/>
    <property type="project" value="TreeGrafter"/>
</dbReference>
<evidence type="ECO:0000256" key="3">
    <source>
        <dbReference type="ARBA" id="ARBA00022771"/>
    </source>
</evidence>
<feature type="domain" description="MHD1" evidence="9">
    <location>
        <begin position="1301"/>
        <end position="1444"/>
    </location>
</feature>
<dbReference type="PRINTS" id="PR00360">
    <property type="entry name" value="C2DOMAIN"/>
</dbReference>
<evidence type="ECO:0000313" key="11">
    <source>
        <dbReference type="EMBL" id="KAF7488061.1"/>
    </source>
</evidence>
<dbReference type="GO" id="GO:0005509">
    <property type="term" value="F:calcium ion binding"/>
    <property type="evidence" value="ECO:0007669"/>
    <property type="project" value="InterPro"/>
</dbReference>
<dbReference type="PROSITE" id="PS50081">
    <property type="entry name" value="ZF_DAG_PE_2"/>
    <property type="match status" value="1"/>
</dbReference>
<reference evidence="12" key="3">
    <citation type="submission" date="2022-06" db="UniProtKB">
        <authorList>
            <consortium name="EnsemblMetazoa"/>
        </authorList>
    </citation>
    <scope>IDENTIFICATION</scope>
</reference>
<feature type="region of interest" description="Disordered" evidence="6">
    <location>
        <begin position="195"/>
        <end position="220"/>
    </location>
</feature>
<reference evidence="13" key="1">
    <citation type="journal article" date="2020" name="PLoS Negl. Trop. Dis.">
        <title>High-quality nuclear genome for Sarcoptes scabiei-A critical resource for a neglected parasite.</title>
        <authorList>
            <person name="Korhonen P.K."/>
            <person name="Gasser R.B."/>
            <person name="Ma G."/>
            <person name="Wang T."/>
            <person name="Stroehlein A.J."/>
            <person name="Young N.D."/>
            <person name="Ang C.S."/>
            <person name="Fernando D.D."/>
            <person name="Lu H.C."/>
            <person name="Taylor S."/>
            <person name="Reynolds S.L."/>
            <person name="Mofiz E."/>
            <person name="Najaraj S.H."/>
            <person name="Gowda H."/>
            <person name="Madugundu A."/>
            <person name="Renuse S."/>
            <person name="Holt D."/>
            <person name="Pandey A."/>
            <person name="Papenfuss A.T."/>
            <person name="Fischer K."/>
        </authorList>
    </citation>
    <scope>NUCLEOTIDE SEQUENCE [LARGE SCALE GENOMIC DNA]</scope>
</reference>
<dbReference type="GO" id="GO:0005516">
    <property type="term" value="F:calmodulin binding"/>
    <property type="evidence" value="ECO:0007669"/>
    <property type="project" value="TreeGrafter"/>
</dbReference>
<dbReference type="GO" id="GO:0030672">
    <property type="term" value="C:synaptic vesicle membrane"/>
    <property type="evidence" value="ECO:0007669"/>
    <property type="project" value="TreeGrafter"/>
</dbReference>
<keyword evidence="13" id="KW-1185">Reference proteome</keyword>
<keyword evidence="2" id="KW-0677">Repeat</keyword>
<feature type="domain" description="MHD2" evidence="10">
    <location>
        <begin position="1555"/>
        <end position="1705"/>
    </location>
</feature>
<dbReference type="InterPro" id="IPR027080">
    <property type="entry name" value="Unc-13"/>
</dbReference>
<dbReference type="Pfam" id="PF00130">
    <property type="entry name" value="C1_1"/>
    <property type="match status" value="1"/>
</dbReference>
<feature type="region of interest" description="Disordered" evidence="6">
    <location>
        <begin position="291"/>
        <end position="330"/>
    </location>
</feature>
<feature type="compositionally biased region" description="Polar residues" evidence="6">
    <location>
        <begin position="462"/>
        <end position="474"/>
    </location>
</feature>
<feature type="region of interest" description="Disordered" evidence="6">
    <location>
        <begin position="620"/>
        <end position="662"/>
    </location>
</feature>
<protein>
    <submittedName>
        <fullName evidence="11">Protein unc-13 -like protein B</fullName>
    </submittedName>
</protein>
<dbReference type="InterPro" id="IPR046349">
    <property type="entry name" value="C1-like_sf"/>
</dbReference>
<dbReference type="SMART" id="SM01145">
    <property type="entry name" value="DUF1041"/>
    <property type="match status" value="1"/>
</dbReference>
<dbReference type="InterPro" id="IPR014772">
    <property type="entry name" value="Munc13_dom-2"/>
</dbReference>
<dbReference type="GO" id="GO:0061789">
    <property type="term" value="P:dense core granule priming"/>
    <property type="evidence" value="ECO:0007669"/>
    <property type="project" value="TreeGrafter"/>
</dbReference>
<evidence type="ECO:0000259" key="10">
    <source>
        <dbReference type="PROSITE" id="PS51259"/>
    </source>
</evidence>
<feature type="region of interest" description="Disordered" evidence="6">
    <location>
        <begin position="382"/>
        <end position="408"/>
    </location>
</feature>
<keyword evidence="1" id="KW-0479">Metal-binding</keyword>
<dbReference type="GO" id="GO:0008270">
    <property type="term" value="F:zinc ion binding"/>
    <property type="evidence" value="ECO:0007669"/>
    <property type="project" value="UniProtKB-KW"/>
</dbReference>
<feature type="domain" description="Phorbol-ester/DAG-type" evidence="8">
    <location>
        <begin position="761"/>
        <end position="811"/>
    </location>
</feature>
<dbReference type="PANTHER" id="PTHR10480">
    <property type="entry name" value="PROTEIN UNC-13 HOMOLOG"/>
    <property type="match status" value="1"/>
</dbReference>
<dbReference type="FunFam" id="3.30.60.20:FF:000001">
    <property type="entry name" value="Protein unc-13 homolog B"/>
    <property type="match status" value="1"/>
</dbReference>